<keyword evidence="3" id="KW-1185">Reference proteome</keyword>
<comment type="caution">
    <text evidence="2">The sequence shown here is derived from an EMBL/GenBank/DDBJ whole genome shotgun (WGS) entry which is preliminary data.</text>
</comment>
<sequence>MLKLQLLSMLSLASFNNLYMFCWISYFHHLLLLFFFPFLPRFIQEMEIDTKDVLSDEDELKSCFENYRLAHNIQSPYHDKSYDDILITRIVKANSELKDLRLPLYGGAPFQHKGKFCVVFKPAGGLYSNGGRGSKSFKRSWMT</sequence>
<dbReference type="EMBL" id="JAAARO010000019">
    <property type="protein sequence ID" value="KAF5731208.1"/>
    <property type="molecule type" value="Genomic_DNA"/>
</dbReference>
<keyword evidence="1" id="KW-0812">Transmembrane</keyword>
<dbReference type="AlphaFoldDB" id="A0A7J7CAN3"/>
<organism evidence="2 3">
    <name type="scientific">Tripterygium wilfordii</name>
    <name type="common">Thunder God vine</name>
    <dbReference type="NCBI Taxonomy" id="458696"/>
    <lineage>
        <taxon>Eukaryota</taxon>
        <taxon>Viridiplantae</taxon>
        <taxon>Streptophyta</taxon>
        <taxon>Embryophyta</taxon>
        <taxon>Tracheophyta</taxon>
        <taxon>Spermatophyta</taxon>
        <taxon>Magnoliopsida</taxon>
        <taxon>eudicotyledons</taxon>
        <taxon>Gunneridae</taxon>
        <taxon>Pentapetalae</taxon>
        <taxon>rosids</taxon>
        <taxon>fabids</taxon>
        <taxon>Celastrales</taxon>
        <taxon>Celastraceae</taxon>
        <taxon>Tripterygium</taxon>
    </lineage>
</organism>
<accession>A0A7J7CAN3</accession>
<feature type="transmembrane region" description="Helical" evidence="1">
    <location>
        <begin position="18"/>
        <end position="39"/>
    </location>
</feature>
<name>A0A7J7CAN3_TRIWF</name>
<protein>
    <submittedName>
        <fullName evidence="2">Uncharacterized protein</fullName>
    </submittedName>
</protein>
<dbReference type="Proteomes" id="UP000593562">
    <property type="component" value="Unassembled WGS sequence"/>
</dbReference>
<keyword evidence="1" id="KW-1133">Transmembrane helix</keyword>
<keyword evidence="1" id="KW-0472">Membrane</keyword>
<dbReference type="InParanoid" id="A0A7J7CAN3"/>
<evidence type="ECO:0000313" key="2">
    <source>
        <dbReference type="EMBL" id="KAF5731208.1"/>
    </source>
</evidence>
<reference evidence="2 3" key="1">
    <citation type="journal article" date="2020" name="Nat. Commun.">
        <title>Genome of Tripterygium wilfordii and identification of cytochrome P450 involved in triptolide biosynthesis.</title>
        <authorList>
            <person name="Tu L."/>
            <person name="Su P."/>
            <person name="Zhang Z."/>
            <person name="Gao L."/>
            <person name="Wang J."/>
            <person name="Hu T."/>
            <person name="Zhou J."/>
            <person name="Zhang Y."/>
            <person name="Zhao Y."/>
            <person name="Liu Y."/>
            <person name="Song Y."/>
            <person name="Tong Y."/>
            <person name="Lu Y."/>
            <person name="Yang J."/>
            <person name="Xu C."/>
            <person name="Jia M."/>
            <person name="Peters R.J."/>
            <person name="Huang L."/>
            <person name="Gao W."/>
        </authorList>
    </citation>
    <scope>NUCLEOTIDE SEQUENCE [LARGE SCALE GENOMIC DNA]</scope>
    <source>
        <strain evidence="3">cv. XIE 37</strain>
        <tissue evidence="2">Leaf</tissue>
    </source>
</reference>
<gene>
    <name evidence="2" type="ORF">HS088_TW19G00813</name>
</gene>
<proteinExistence type="predicted"/>
<evidence type="ECO:0000313" key="3">
    <source>
        <dbReference type="Proteomes" id="UP000593562"/>
    </source>
</evidence>
<evidence type="ECO:0000256" key="1">
    <source>
        <dbReference type="SAM" id="Phobius"/>
    </source>
</evidence>